<organism evidence="1 2">
    <name type="scientific">Forsythia ovata</name>
    <dbReference type="NCBI Taxonomy" id="205694"/>
    <lineage>
        <taxon>Eukaryota</taxon>
        <taxon>Viridiplantae</taxon>
        <taxon>Streptophyta</taxon>
        <taxon>Embryophyta</taxon>
        <taxon>Tracheophyta</taxon>
        <taxon>Spermatophyta</taxon>
        <taxon>Magnoliopsida</taxon>
        <taxon>eudicotyledons</taxon>
        <taxon>Gunneridae</taxon>
        <taxon>Pentapetalae</taxon>
        <taxon>asterids</taxon>
        <taxon>lamiids</taxon>
        <taxon>Lamiales</taxon>
        <taxon>Oleaceae</taxon>
        <taxon>Forsythieae</taxon>
        <taxon>Forsythia</taxon>
    </lineage>
</organism>
<protein>
    <submittedName>
        <fullName evidence="1">DYW family of nucleic acid deaminase domain-containing protein</fullName>
    </submittedName>
</protein>
<accession>A0ABD1WRI8</accession>
<evidence type="ECO:0000313" key="1">
    <source>
        <dbReference type="EMBL" id="KAL2552279.1"/>
    </source>
</evidence>
<gene>
    <name evidence="1" type="ORF">Fot_05898</name>
</gene>
<dbReference type="PANTHER" id="PTHR47926">
    <property type="entry name" value="PENTATRICOPEPTIDE REPEAT-CONTAINING PROTEIN"/>
    <property type="match status" value="1"/>
</dbReference>
<reference evidence="2" key="1">
    <citation type="submission" date="2024-07" db="EMBL/GenBank/DDBJ databases">
        <title>Two chromosome-level genome assemblies of Korean endemic species Abeliophyllum distichum and Forsythia ovata (Oleaceae).</title>
        <authorList>
            <person name="Jang H."/>
        </authorList>
    </citation>
    <scope>NUCLEOTIDE SEQUENCE [LARGE SCALE GENOMIC DNA]</scope>
</reference>
<dbReference type="InterPro" id="IPR046960">
    <property type="entry name" value="PPR_At4g14850-like_plant"/>
</dbReference>
<dbReference type="PANTHER" id="PTHR47926:SF436">
    <property type="entry name" value="PENTATRICOPEPTIDE REPEAT-CONTAINING PROTEIN ELI1, CHLOROPLASTIC-LIKE ISOFORM X2"/>
    <property type="match status" value="1"/>
</dbReference>
<dbReference type="Proteomes" id="UP001604277">
    <property type="component" value="Unassembled WGS sequence"/>
</dbReference>
<comment type="caution">
    <text evidence="1">The sequence shown here is derived from an EMBL/GenBank/DDBJ whole genome shotgun (WGS) entry which is preliminary data.</text>
</comment>
<dbReference type="EMBL" id="JBFOLJ010000002">
    <property type="protein sequence ID" value="KAL2552279.1"/>
    <property type="molecule type" value="Genomic_DNA"/>
</dbReference>
<proteinExistence type="predicted"/>
<keyword evidence="2" id="KW-1185">Reference proteome</keyword>
<sequence>MLDSLLGSCSVHRKLELGERLMQKLVQMYPQNTEYHVLLSNMYAQSGKFETADSLQKVLKTQGIRKVLGISYIHIGGQVYHFSAGDKSHPHTEEIYLMLDKMIKKLRLAGYVPNTASQIFSGGDGGKDDADGEEEKERALFSHSEKLEPVVTRPLSLSSNRIAEKEDIKKSKDGLSSCLAFKFNHQPVVTRPPSLSSNRIAKKEDIKKSKDGLSSCLSALTHLKEGQVFTGFAGPYEAKRLEKTQNNH</sequence>
<dbReference type="InterPro" id="IPR046848">
    <property type="entry name" value="E_motif"/>
</dbReference>
<dbReference type="Pfam" id="PF20431">
    <property type="entry name" value="E_motif"/>
    <property type="match status" value="1"/>
</dbReference>
<dbReference type="AlphaFoldDB" id="A0ABD1WRI8"/>
<dbReference type="InterPro" id="IPR046849">
    <property type="entry name" value="E2_motif"/>
</dbReference>
<name>A0ABD1WRI8_9LAMI</name>
<evidence type="ECO:0000313" key="2">
    <source>
        <dbReference type="Proteomes" id="UP001604277"/>
    </source>
</evidence>
<dbReference type="Pfam" id="PF20430">
    <property type="entry name" value="Eplus_motif"/>
    <property type="match status" value="1"/>
</dbReference>